<evidence type="ECO:0000256" key="4">
    <source>
        <dbReference type="ARBA" id="ARBA00023157"/>
    </source>
</evidence>
<evidence type="ECO:0000313" key="11">
    <source>
        <dbReference type="EMBL" id="ACF14370.1"/>
    </source>
</evidence>
<keyword evidence="12" id="KW-1185">Reference proteome</keyword>
<dbReference type="FunFam" id="3.40.30.10:FF:000001">
    <property type="entry name" value="Thioredoxin"/>
    <property type="match status" value="1"/>
</dbReference>
<feature type="disulfide bond" description="Redox-active" evidence="9">
    <location>
        <begin position="32"/>
        <end position="35"/>
    </location>
</feature>
<dbReference type="RefSeq" id="WP_012500454.1">
    <property type="nucleotide sequence ID" value="NC_011026.1"/>
</dbReference>
<dbReference type="eggNOG" id="COG3118">
    <property type="taxonomic scope" value="Bacteria"/>
</dbReference>
<evidence type="ECO:0000256" key="1">
    <source>
        <dbReference type="ARBA" id="ARBA00008987"/>
    </source>
</evidence>
<evidence type="ECO:0000256" key="2">
    <source>
        <dbReference type="ARBA" id="ARBA00022448"/>
    </source>
</evidence>
<dbReference type="Proteomes" id="UP000001208">
    <property type="component" value="Chromosome"/>
</dbReference>
<dbReference type="HOGENOM" id="CLU_090389_10_2_10"/>
<evidence type="ECO:0000256" key="8">
    <source>
        <dbReference type="PIRSR" id="PIRSR000077-1"/>
    </source>
</evidence>
<dbReference type="GO" id="GO:0045454">
    <property type="term" value="P:cell redox homeostasis"/>
    <property type="evidence" value="ECO:0007669"/>
    <property type="project" value="TreeGrafter"/>
</dbReference>
<proteinExistence type="inferred from homology"/>
<feature type="site" description="Contributes to redox potential value" evidence="8">
    <location>
        <position position="34"/>
    </location>
</feature>
<feature type="site" description="Deprotonates C-terminal active site Cys" evidence="8">
    <location>
        <position position="26"/>
    </location>
</feature>
<dbReference type="PRINTS" id="PR00421">
    <property type="entry name" value="THIOREDOXIN"/>
</dbReference>
<dbReference type="PROSITE" id="PS00194">
    <property type="entry name" value="THIOREDOXIN_1"/>
    <property type="match status" value="1"/>
</dbReference>
<name>B3QUC1_CHLT3</name>
<dbReference type="NCBIfam" id="TIGR01068">
    <property type="entry name" value="thioredoxin"/>
    <property type="match status" value="1"/>
</dbReference>
<evidence type="ECO:0000256" key="9">
    <source>
        <dbReference type="PIRSR" id="PIRSR000077-4"/>
    </source>
</evidence>
<dbReference type="GO" id="GO:0015035">
    <property type="term" value="F:protein-disulfide reductase activity"/>
    <property type="evidence" value="ECO:0007669"/>
    <property type="project" value="UniProtKB-UniRule"/>
</dbReference>
<feature type="site" description="Contributes to redox potential value" evidence="8">
    <location>
        <position position="33"/>
    </location>
</feature>
<comment type="similarity">
    <text evidence="1 7">Belongs to the thioredoxin family.</text>
</comment>
<dbReference type="EMBL" id="CP001100">
    <property type="protein sequence ID" value="ACF14370.1"/>
    <property type="molecule type" value="Genomic_DNA"/>
</dbReference>
<keyword evidence="5 9" id="KW-0676">Redox-active center</keyword>
<dbReference type="InterPro" id="IPR013766">
    <property type="entry name" value="Thioredoxin_domain"/>
</dbReference>
<keyword evidence="4 9" id="KW-1015">Disulfide bond</keyword>
<dbReference type="SUPFAM" id="SSF52833">
    <property type="entry name" value="Thioredoxin-like"/>
    <property type="match status" value="1"/>
</dbReference>
<protein>
    <recommendedName>
        <fullName evidence="6 7">Thioredoxin</fullName>
    </recommendedName>
</protein>
<evidence type="ECO:0000256" key="5">
    <source>
        <dbReference type="ARBA" id="ARBA00023284"/>
    </source>
</evidence>
<evidence type="ECO:0000259" key="10">
    <source>
        <dbReference type="PROSITE" id="PS51352"/>
    </source>
</evidence>
<dbReference type="InterPro" id="IPR036249">
    <property type="entry name" value="Thioredoxin-like_sf"/>
</dbReference>
<keyword evidence="2" id="KW-0813">Transport</keyword>
<dbReference type="OrthoDB" id="9790390at2"/>
<feature type="domain" description="Thioredoxin" evidence="10">
    <location>
        <begin position="1"/>
        <end position="108"/>
    </location>
</feature>
<reference evidence="11 12" key="1">
    <citation type="submission" date="2008-06" db="EMBL/GenBank/DDBJ databases">
        <title>Complete sequence of Chloroherpeton thalassium ATCC 35110.</title>
        <authorList>
            <consortium name="US DOE Joint Genome Institute"/>
            <person name="Lucas S."/>
            <person name="Copeland A."/>
            <person name="Lapidus A."/>
            <person name="Glavina del Rio T."/>
            <person name="Dalin E."/>
            <person name="Tice H."/>
            <person name="Bruce D."/>
            <person name="Goodwin L."/>
            <person name="Pitluck S."/>
            <person name="Schmutz J."/>
            <person name="Larimer F."/>
            <person name="Land M."/>
            <person name="Hauser L."/>
            <person name="Kyrpides N."/>
            <person name="Mikhailova N."/>
            <person name="Liu Z."/>
            <person name="Li T."/>
            <person name="Zhao F."/>
            <person name="Overmann J."/>
            <person name="Bryant D.A."/>
            <person name="Richardson P."/>
        </authorList>
    </citation>
    <scope>NUCLEOTIDE SEQUENCE [LARGE SCALE GENOMIC DNA]</scope>
    <source>
        <strain evidence="12">ATCC 35110 / GB-78</strain>
    </source>
</reference>
<dbReference type="CDD" id="cd02947">
    <property type="entry name" value="TRX_family"/>
    <property type="match status" value="1"/>
</dbReference>
<dbReference type="AlphaFoldDB" id="B3QUC1"/>
<feature type="active site" description="Nucleophile" evidence="8">
    <location>
        <position position="32"/>
    </location>
</feature>
<evidence type="ECO:0000256" key="6">
    <source>
        <dbReference type="NCBIfam" id="TIGR01068"/>
    </source>
</evidence>
<sequence>MSKYLVATDQNFQSEVLQSDVPVLVDFWAVWCGPCRMIAPVIEELASEYEGKAKIAKLNVDENPQISMAYGIRSIPTLLIFKNGEVVDQLVGAVPKNVIAGKLNSQLA</sequence>
<keyword evidence="3" id="KW-0249">Electron transport</keyword>
<accession>B3QUC1</accession>
<feature type="active site" description="Nucleophile" evidence="8">
    <location>
        <position position="35"/>
    </location>
</feature>
<dbReference type="KEGG" id="cts:Ctha_1916"/>
<evidence type="ECO:0000256" key="3">
    <source>
        <dbReference type="ARBA" id="ARBA00022982"/>
    </source>
</evidence>
<dbReference type="Gene3D" id="3.40.30.10">
    <property type="entry name" value="Glutaredoxin"/>
    <property type="match status" value="1"/>
</dbReference>
<dbReference type="InterPro" id="IPR005746">
    <property type="entry name" value="Thioredoxin"/>
</dbReference>
<organism evidence="11 12">
    <name type="scientific">Chloroherpeton thalassium (strain ATCC 35110 / GB-78)</name>
    <dbReference type="NCBI Taxonomy" id="517418"/>
    <lineage>
        <taxon>Bacteria</taxon>
        <taxon>Pseudomonadati</taxon>
        <taxon>Chlorobiota</taxon>
        <taxon>Chlorobiia</taxon>
        <taxon>Chlorobiales</taxon>
        <taxon>Chloroherpetonaceae</taxon>
        <taxon>Chloroherpeton</taxon>
    </lineage>
</organism>
<gene>
    <name evidence="11" type="ordered locus">Ctha_1916</name>
</gene>
<dbReference type="Pfam" id="PF00085">
    <property type="entry name" value="Thioredoxin"/>
    <property type="match status" value="1"/>
</dbReference>
<dbReference type="PANTHER" id="PTHR45663">
    <property type="entry name" value="GEO12009P1"/>
    <property type="match status" value="1"/>
</dbReference>
<dbReference type="InterPro" id="IPR017937">
    <property type="entry name" value="Thioredoxin_CS"/>
</dbReference>
<dbReference type="GO" id="GO:0005829">
    <property type="term" value="C:cytosol"/>
    <property type="evidence" value="ECO:0007669"/>
    <property type="project" value="TreeGrafter"/>
</dbReference>
<dbReference type="PANTHER" id="PTHR45663:SF11">
    <property type="entry name" value="GEO12009P1"/>
    <property type="match status" value="1"/>
</dbReference>
<dbReference type="STRING" id="517418.Ctha_1916"/>
<dbReference type="PIRSF" id="PIRSF000077">
    <property type="entry name" value="Thioredoxin"/>
    <property type="match status" value="1"/>
</dbReference>
<evidence type="ECO:0000256" key="7">
    <source>
        <dbReference type="PIRNR" id="PIRNR000077"/>
    </source>
</evidence>
<evidence type="ECO:0000313" key="12">
    <source>
        <dbReference type="Proteomes" id="UP000001208"/>
    </source>
</evidence>
<dbReference type="PROSITE" id="PS51352">
    <property type="entry name" value="THIOREDOXIN_2"/>
    <property type="match status" value="1"/>
</dbReference>